<feature type="transmembrane region" description="Helical" evidence="1">
    <location>
        <begin position="6"/>
        <end position="24"/>
    </location>
</feature>
<feature type="transmembrane region" description="Helical" evidence="1">
    <location>
        <begin position="209"/>
        <end position="227"/>
    </location>
</feature>
<feature type="transmembrane region" description="Helical" evidence="1">
    <location>
        <begin position="126"/>
        <end position="145"/>
    </location>
</feature>
<keyword evidence="1" id="KW-0472">Membrane</keyword>
<keyword evidence="1" id="KW-1133">Transmembrane helix</keyword>
<reference evidence="2 3" key="1">
    <citation type="submission" date="2023-03" db="EMBL/GenBank/DDBJ databases">
        <title>Muricauda XX sp. nov. and Muricauda XXX sp. nov., two novel species isolated from Okinawa Trough.</title>
        <authorList>
            <person name="Cao W."/>
            <person name="Deng X."/>
        </authorList>
    </citation>
    <scope>NUCLEOTIDE SEQUENCE [LARGE SCALE GENOMIC DNA]</scope>
    <source>
        <strain evidence="2 3">334s03</strain>
    </source>
</reference>
<dbReference type="PANTHER" id="PTHR11040">
    <property type="entry name" value="ZINC/IRON TRANSPORTER"/>
    <property type="match status" value="1"/>
</dbReference>
<dbReference type="PANTHER" id="PTHR11040:SF44">
    <property type="entry name" value="PROTEIN ZNTC-RELATED"/>
    <property type="match status" value="1"/>
</dbReference>
<gene>
    <name evidence="2" type="ORF">PY092_15600</name>
</gene>
<evidence type="ECO:0000313" key="2">
    <source>
        <dbReference type="EMBL" id="MDF0717589.1"/>
    </source>
</evidence>
<feature type="transmembrane region" description="Helical" evidence="1">
    <location>
        <begin position="157"/>
        <end position="178"/>
    </location>
</feature>
<feature type="transmembrane region" description="Helical" evidence="1">
    <location>
        <begin position="104"/>
        <end position="120"/>
    </location>
</feature>
<accession>A0ABT5Y2B5</accession>
<feature type="transmembrane region" description="Helical" evidence="1">
    <location>
        <begin position="184"/>
        <end position="202"/>
    </location>
</feature>
<keyword evidence="3" id="KW-1185">Reference proteome</keyword>
<dbReference type="Proteomes" id="UP001221366">
    <property type="component" value="Unassembled WGS sequence"/>
</dbReference>
<sequence>MDFPSAIIYIIPIVAVWAGFAFVWFTKPKNNNNIKLLLAFSGAFLLSLTFFKLLPDVYDGHDPKTIALYILGGILLQVFLEFFSKGAEHGHMHVHLKENKFPTLLFLSLSVHALVEGVPIHGNDSILYGIIIHKIPIAIILSIFLVNSKMKLSTTLLFIAAFSLMTPLGSYISTSAWIENYGHQLTALAIGVFFHISTVILFESAQGHAFNLRKLVVIILGIGIAYLV</sequence>
<evidence type="ECO:0000256" key="1">
    <source>
        <dbReference type="SAM" id="Phobius"/>
    </source>
</evidence>
<organism evidence="2 3">
    <name type="scientific">Flagellimonas yonaguniensis</name>
    <dbReference type="NCBI Taxonomy" id="3031325"/>
    <lineage>
        <taxon>Bacteria</taxon>
        <taxon>Pseudomonadati</taxon>
        <taxon>Bacteroidota</taxon>
        <taxon>Flavobacteriia</taxon>
        <taxon>Flavobacteriales</taxon>
        <taxon>Flavobacteriaceae</taxon>
        <taxon>Flagellimonas</taxon>
    </lineage>
</organism>
<proteinExistence type="predicted"/>
<feature type="transmembrane region" description="Helical" evidence="1">
    <location>
        <begin position="66"/>
        <end position="83"/>
    </location>
</feature>
<dbReference type="EMBL" id="JARFVB010000012">
    <property type="protein sequence ID" value="MDF0717589.1"/>
    <property type="molecule type" value="Genomic_DNA"/>
</dbReference>
<feature type="transmembrane region" description="Helical" evidence="1">
    <location>
        <begin position="36"/>
        <end position="54"/>
    </location>
</feature>
<keyword evidence="1" id="KW-0812">Transmembrane</keyword>
<name>A0ABT5Y2B5_9FLAO</name>
<dbReference type="RefSeq" id="WP_275616733.1">
    <property type="nucleotide sequence ID" value="NZ_JARFVB010000012.1"/>
</dbReference>
<comment type="caution">
    <text evidence="2">The sequence shown here is derived from an EMBL/GenBank/DDBJ whole genome shotgun (WGS) entry which is preliminary data.</text>
</comment>
<protein>
    <submittedName>
        <fullName evidence="2">ZIP family metal transporter</fullName>
    </submittedName>
</protein>
<evidence type="ECO:0000313" key="3">
    <source>
        <dbReference type="Proteomes" id="UP001221366"/>
    </source>
</evidence>